<protein>
    <submittedName>
        <fullName evidence="1">Uncharacterized protein</fullName>
    </submittedName>
</protein>
<dbReference type="EMBL" id="JANRMS010002180">
    <property type="protein sequence ID" value="KAJ3523855.1"/>
    <property type="molecule type" value="Genomic_DNA"/>
</dbReference>
<keyword evidence="2" id="KW-1185">Reference proteome</keyword>
<comment type="caution">
    <text evidence="1">The sequence shown here is derived from an EMBL/GenBank/DDBJ whole genome shotgun (WGS) entry which is preliminary data.</text>
</comment>
<proteinExistence type="predicted"/>
<name>A0ACC1RQK6_9HYPO</name>
<evidence type="ECO:0000313" key="2">
    <source>
        <dbReference type="Proteomes" id="UP001148629"/>
    </source>
</evidence>
<gene>
    <name evidence="1" type="ORF">NM208_g12294</name>
</gene>
<reference evidence="1" key="1">
    <citation type="submission" date="2022-08" db="EMBL/GenBank/DDBJ databases">
        <title>Genome Sequence of Fusarium decemcellulare.</title>
        <authorList>
            <person name="Buettner E."/>
        </authorList>
    </citation>
    <scope>NUCLEOTIDE SEQUENCE</scope>
    <source>
        <strain evidence="1">Babe19</strain>
    </source>
</reference>
<dbReference type="Proteomes" id="UP001148629">
    <property type="component" value="Unassembled WGS sequence"/>
</dbReference>
<accession>A0ACC1RQK6</accession>
<organism evidence="1 2">
    <name type="scientific">Fusarium decemcellulare</name>
    <dbReference type="NCBI Taxonomy" id="57161"/>
    <lineage>
        <taxon>Eukaryota</taxon>
        <taxon>Fungi</taxon>
        <taxon>Dikarya</taxon>
        <taxon>Ascomycota</taxon>
        <taxon>Pezizomycotina</taxon>
        <taxon>Sordariomycetes</taxon>
        <taxon>Hypocreomycetidae</taxon>
        <taxon>Hypocreales</taxon>
        <taxon>Nectriaceae</taxon>
        <taxon>Fusarium</taxon>
        <taxon>Fusarium decemcellulare species complex</taxon>
    </lineage>
</organism>
<sequence>MKRNRAFEPSKRALATFDQGPAWDLMQKVNRRPSYDPVSCPDGLINLSGALNGLMDDWMSTYIQTLAPITTGSAIRYGPICGSEALLKAAAGFFDAFFSPYSPVTADHILASNGVTSLIDMMAWTLCNPGEGVVYLTPNFYMLDYDLTSRSDVETVPISTSNLGDSFEARQADNLVHVVDSAINKAEEERSIKCRVLFICNPANPEGRCYSSETLQALSSLCYRRSMHLVADEIYAMSGFDNGENKDQSTFSSVLSIPNNKMKSQHIHCLYSLSKDFNMGGLRMGFLVTRNTVVRSAASRVAWFTWLTAFSDTFVSTFLGTQDLVKDYLSVYQERLQLAYRRASKALTDNKIPFKPSNAGLFIFIDLSQWLVTFDGSTTDSHKPSAELQLCVWLLDRGIFLNAGEFAGSDEPGHFRLVFTSDPDATVIGITRIRAALDALEISGLGEGRIGPSWE</sequence>
<evidence type="ECO:0000313" key="1">
    <source>
        <dbReference type="EMBL" id="KAJ3523855.1"/>
    </source>
</evidence>